<feature type="domain" description="Glycosyltransferase 2-like" evidence="4">
    <location>
        <begin position="5"/>
        <end position="130"/>
    </location>
</feature>
<evidence type="ECO:0000256" key="1">
    <source>
        <dbReference type="ARBA" id="ARBA00006739"/>
    </source>
</evidence>
<evidence type="ECO:0000256" key="2">
    <source>
        <dbReference type="ARBA" id="ARBA00022676"/>
    </source>
</evidence>
<dbReference type="GO" id="GO:0016757">
    <property type="term" value="F:glycosyltransferase activity"/>
    <property type="evidence" value="ECO:0007669"/>
    <property type="project" value="UniProtKB-KW"/>
</dbReference>
<evidence type="ECO:0000313" key="6">
    <source>
        <dbReference type="Proteomes" id="UP000590740"/>
    </source>
</evidence>
<protein>
    <submittedName>
        <fullName evidence="5">GT2 family glycosyltransferase</fullName>
    </submittedName>
</protein>
<comment type="similarity">
    <text evidence="1">Belongs to the glycosyltransferase 2 family.</text>
</comment>
<name>A0A7W8DJ48_9BACT</name>
<dbReference type="Pfam" id="PF00535">
    <property type="entry name" value="Glycos_transf_2"/>
    <property type="match status" value="1"/>
</dbReference>
<evidence type="ECO:0000259" key="4">
    <source>
        <dbReference type="Pfam" id="PF00535"/>
    </source>
</evidence>
<sequence length="298" mass="32630">MSIASIIIPTCNRPDDLARCLRALASQLEQQSCEVIVSDDSRDERTREMLKKDFPAVKIASGPRCGPGANRNAGARLASGEWLIFIDDDVIPEPGFLSAYLSAFAAAGNTSIFHGLTEAIPQKTSLLWEAPEVLALLPCFPSCNFAIRRELYNKTDGFDERYTPAFEDIEFASRLQGLGEACSFVAAAAVKHPLRPLPCSRKLALRWEPRVISALDLGASPAALPLLLTKHVALVIASRFRGARCSWANARAALVFAGEFAWFLAMLPGWLLRHAGAGRSPFWELQRSLGNTPFRYGL</sequence>
<dbReference type="PANTHER" id="PTHR43179:SF12">
    <property type="entry name" value="GALACTOFURANOSYLTRANSFERASE GLFT2"/>
    <property type="match status" value="1"/>
</dbReference>
<reference evidence="5 6" key="1">
    <citation type="submission" date="2020-08" db="EMBL/GenBank/DDBJ databases">
        <title>Genomic Encyclopedia of Type Strains, Phase IV (KMG-IV): sequencing the most valuable type-strain genomes for metagenomic binning, comparative biology and taxonomic classification.</title>
        <authorList>
            <person name="Goeker M."/>
        </authorList>
    </citation>
    <scope>NUCLEOTIDE SEQUENCE [LARGE SCALE GENOMIC DNA]</scope>
    <source>
        <strain evidence="5 6">DSM 12252</strain>
    </source>
</reference>
<dbReference type="InterPro" id="IPR029044">
    <property type="entry name" value="Nucleotide-diphossugar_trans"/>
</dbReference>
<dbReference type="SUPFAM" id="SSF53448">
    <property type="entry name" value="Nucleotide-diphospho-sugar transferases"/>
    <property type="match status" value="1"/>
</dbReference>
<dbReference type="Proteomes" id="UP000590740">
    <property type="component" value="Unassembled WGS sequence"/>
</dbReference>
<dbReference type="RefSeq" id="WP_184338647.1">
    <property type="nucleotide sequence ID" value="NZ_JACHIG010000002.1"/>
</dbReference>
<accession>A0A7W8DJ48</accession>
<dbReference type="EMBL" id="JACHIG010000002">
    <property type="protein sequence ID" value="MBB5031712.1"/>
    <property type="molecule type" value="Genomic_DNA"/>
</dbReference>
<dbReference type="InterPro" id="IPR001173">
    <property type="entry name" value="Glyco_trans_2-like"/>
</dbReference>
<proteinExistence type="inferred from homology"/>
<dbReference type="PANTHER" id="PTHR43179">
    <property type="entry name" value="RHAMNOSYLTRANSFERASE WBBL"/>
    <property type="match status" value="1"/>
</dbReference>
<evidence type="ECO:0000313" key="5">
    <source>
        <dbReference type="EMBL" id="MBB5031712.1"/>
    </source>
</evidence>
<gene>
    <name evidence="5" type="ORF">HNQ65_001280</name>
</gene>
<keyword evidence="6" id="KW-1185">Reference proteome</keyword>
<comment type="caution">
    <text evidence="5">The sequence shown here is derived from an EMBL/GenBank/DDBJ whole genome shotgun (WGS) entry which is preliminary data.</text>
</comment>
<organism evidence="5 6">
    <name type="scientific">Prosthecobacter vanneervenii</name>
    <dbReference type="NCBI Taxonomy" id="48466"/>
    <lineage>
        <taxon>Bacteria</taxon>
        <taxon>Pseudomonadati</taxon>
        <taxon>Verrucomicrobiota</taxon>
        <taxon>Verrucomicrobiia</taxon>
        <taxon>Verrucomicrobiales</taxon>
        <taxon>Verrucomicrobiaceae</taxon>
        <taxon>Prosthecobacter</taxon>
    </lineage>
</organism>
<dbReference type="Gene3D" id="3.90.550.10">
    <property type="entry name" value="Spore Coat Polysaccharide Biosynthesis Protein SpsA, Chain A"/>
    <property type="match status" value="1"/>
</dbReference>
<dbReference type="AlphaFoldDB" id="A0A7W8DJ48"/>
<evidence type="ECO:0000256" key="3">
    <source>
        <dbReference type="ARBA" id="ARBA00022679"/>
    </source>
</evidence>
<keyword evidence="3 5" id="KW-0808">Transferase</keyword>
<keyword evidence="2" id="KW-0328">Glycosyltransferase</keyword>